<dbReference type="PANTHER" id="PTHR35004:SF6">
    <property type="entry name" value="TRANSPOSASE"/>
    <property type="match status" value="1"/>
</dbReference>
<evidence type="ECO:0008006" key="2">
    <source>
        <dbReference type="Google" id="ProtNLM"/>
    </source>
</evidence>
<sequence>TNLSVLYGTGGKAVFHPEMHAFANKYGFQWKAHRIKLSNRKAGKERNFFTLETNFFPARSFTDIDDLNQQAFDWATKRFASRPQSKTRLIPCELFEQEKPYLVKIDDYIEPPYQEHKRIVDTYGYVAFDGNYYWVPEKVKGKLTVIEYDKSICIYHNHHKLMSYELAPWDVRNKQFTPEGVAAPTQVPRNRKYGYKEEEKRLREMGEVCSAYLDYVQSKACKIHQKPRFIRDLYRLAKKMSISLFLRTIARSLKYQISSIASIERIAEQLIKQEMQEFPDIPLFNEYENRKAYQVGRFSTEADLKRYQKLMEEQEDG</sequence>
<accession>A0A0F9JFN0</accession>
<protein>
    <recommendedName>
        <fullName evidence="2">Integrase catalytic domain-containing protein</fullName>
    </recommendedName>
</protein>
<gene>
    <name evidence="1" type="ORF">LCGC14_1461090</name>
</gene>
<dbReference type="PANTHER" id="PTHR35004">
    <property type="entry name" value="TRANSPOSASE RV3428C-RELATED"/>
    <property type="match status" value="1"/>
</dbReference>
<organism evidence="1">
    <name type="scientific">marine sediment metagenome</name>
    <dbReference type="NCBI Taxonomy" id="412755"/>
    <lineage>
        <taxon>unclassified sequences</taxon>
        <taxon>metagenomes</taxon>
        <taxon>ecological metagenomes</taxon>
    </lineage>
</organism>
<name>A0A0F9JFN0_9ZZZZ</name>
<feature type="non-terminal residue" evidence="1">
    <location>
        <position position="1"/>
    </location>
</feature>
<evidence type="ECO:0000313" key="1">
    <source>
        <dbReference type="EMBL" id="KKM68413.1"/>
    </source>
</evidence>
<comment type="caution">
    <text evidence="1">The sequence shown here is derived from an EMBL/GenBank/DDBJ whole genome shotgun (WGS) entry which is preliminary data.</text>
</comment>
<dbReference type="AlphaFoldDB" id="A0A0F9JFN0"/>
<proteinExistence type="predicted"/>
<dbReference type="EMBL" id="LAZR01010171">
    <property type="protein sequence ID" value="KKM68413.1"/>
    <property type="molecule type" value="Genomic_DNA"/>
</dbReference>
<reference evidence="1" key="1">
    <citation type="journal article" date="2015" name="Nature">
        <title>Complex archaea that bridge the gap between prokaryotes and eukaryotes.</title>
        <authorList>
            <person name="Spang A."/>
            <person name="Saw J.H."/>
            <person name="Jorgensen S.L."/>
            <person name="Zaremba-Niedzwiedzka K."/>
            <person name="Martijn J."/>
            <person name="Lind A.E."/>
            <person name="van Eijk R."/>
            <person name="Schleper C."/>
            <person name="Guy L."/>
            <person name="Ettema T.J."/>
        </authorList>
    </citation>
    <scope>NUCLEOTIDE SEQUENCE</scope>
</reference>